<dbReference type="AlphaFoldDB" id="A0A4Q1KVB4"/>
<evidence type="ECO:0000313" key="2">
    <source>
        <dbReference type="EMBL" id="RXR33600.1"/>
    </source>
</evidence>
<dbReference type="EMBL" id="SBKQ01000004">
    <property type="protein sequence ID" value="RXR33600.1"/>
    <property type="molecule type" value="Genomic_DNA"/>
</dbReference>
<dbReference type="OrthoDB" id="662673at2"/>
<comment type="caution">
    <text evidence="2">The sequence shown here is derived from an EMBL/GenBank/DDBJ whole genome shotgun (WGS) entry which is preliminary data.</text>
</comment>
<evidence type="ECO:0000313" key="3">
    <source>
        <dbReference type="Proteomes" id="UP000289734"/>
    </source>
</evidence>
<dbReference type="RefSeq" id="WP_129463700.1">
    <property type="nucleotide sequence ID" value="NZ_SBKQ01000004.1"/>
</dbReference>
<keyword evidence="1" id="KW-0472">Membrane</keyword>
<feature type="transmembrane region" description="Helical" evidence="1">
    <location>
        <begin position="160"/>
        <end position="179"/>
    </location>
</feature>
<evidence type="ECO:0000256" key="1">
    <source>
        <dbReference type="SAM" id="Phobius"/>
    </source>
</evidence>
<organism evidence="2 3">
    <name type="scientific">Flavobacterium piscinae</name>
    <dbReference type="NCBI Taxonomy" id="2506424"/>
    <lineage>
        <taxon>Bacteria</taxon>
        <taxon>Pseudomonadati</taxon>
        <taxon>Bacteroidota</taxon>
        <taxon>Flavobacteriia</taxon>
        <taxon>Flavobacteriales</taxon>
        <taxon>Flavobacteriaceae</taxon>
        <taxon>Flavobacterium</taxon>
    </lineage>
</organism>
<feature type="transmembrane region" description="Helical" evidence="1">
    <location>
        <begin position="119"/>
        <end position="139"/>
    </location>
</feature>
<feature type="transmembrane region" description="Helical" evidence="1">
    <location>
        <begin position="191"/>
        <end position="211"/>
    </location>
</feature>
<proteinExistence type="predicted"/>
<keyword evidence="1" id="KW-0812">Transmembrane</keyword>
<keyword evidence="1" id="KW-1133">Transmembrane helix</keyword>
<feature type="transmembrane region" description="Helical" evidence="1">
    <location>
        <begin position="93"/>
        <end position="113"/>
    </location>
</feature>
<reference evidence="3" key="1">
    <citation type="submission" date="2019-01" db="EMBL/GenBank/DDBJ databases">
        <title>Cytophagaceae bacterium strain CAR-16.</title>
        <authorList>
            <person name="Chen W.-M."/>
        </authorList>
    </citation>
    <scope>NUCLEOTIDE SEQUENCE [LARGE SCALE GENOMIC DNA]</scope>
    <source>
        <strain evidence="3">ICH-30</strain>
    </source>
</reference>
<gene>
    <name evidence="2" type="ORF">EQG68_05080</name>
</gene>
<sequence>MELKVNQEQIDRLYRFTREHFVEHYDLQTELVDHLSNAIEEQWKENPKLSFEDALQKEFKKFGVFGFMDVVEQRQAALNKKYNLLIWKHFKEFFTIPKIVITISLVIGLFYFFKYVFFYELMALGMILWFVFLIIALFYEKKKMKKRKSQTGKKWMFEEIIFGYGSFSGVFVFPLHVINGFTNFGNEIPNYYVLFGISFFLVSLFLATYVVTKIIPSKAEEYLNQTYPEYAFSN</sequence>
<name>A0A4Q1KVB4_9FLAO</name>
<keyword evidence="3" id="KW-1185">Reference proteome</keyword>
<dbReference type="Proteomes" id="UP000289734">
    <property type="component" value="Unassembled WGS sequence"/>
</dbReference>
<accession>A0A4Q1KVB4</accession>
<protein>
    <submittedName>
        <fullName evidence="2">Uncharacterized protein</fullName>
    </submittedName>
</protein>